<evidence type="ECO:0000313" key="8">
    <source>
        <dbReference type="EMBL" id="KAI1850187.1"/>
    </source>
</evidence>
<feature type="signal peptide" evidence="6">
    <location>
        <begin position="1"/>
        <end position="18"/>
    </location>
</feature>
<dbReference type="InterPro" id="IPR033121">
    <property type="entry name" value="PEPTIDASE_A1"/>
</dbReference>
<gene>
    <name evidence="8" type="ORF">JX265_013466</name>
</gene>
<keyword evidence="6" id="KW-0732">Signal</keyword>
<evidence type="ECO:0000256" key="4">
    <source>
        <dbReference type="RuleBase" id="RU000454"/>
    </source>
</evidence>
<sequence>MKMSRYSLLAFGATVSAALIDLPVHIQNTYCSVDFAVGTPAKPHRLMFDTGSTTSWIMSSDCTASSCKNTSGYARRFYDASASSTSVELDSASTIGYIDGDKLTGLAMQDVFTGELGGIQWNQTFLSVNESSWQFITADGFLGLGFSSIAENHTASLVETLLWADQLDAPRFSLYYGSDLRDNGTQNGVLTIGGSHEDTYVDGSVAYVPLRKEDPYQLWRAALRSVNVLVAKGPNSTVIVNNGRLPTTSDPAGTYPESNTTWPMYGSGTAVFDTGAGRISVPPNIIEPLYYNLGWNLTKLINGQERMECEHLNSTWALSFTLGEGDVKDDVTFTIRGDEFVVPGRQCMPPVDDSPASGFALIGAAFLRRHYSVFDFGATKVEDYKPTLGFGRLKEEYDYLTKAI</sequence>
<dbReference type="CDD" id="cd05471">
    <property type="entry name" value="pepsin_like"/>
    <property type="match status" value="1"/>
</dbReference>
<dbReference type="AlphaFoldDB" id="A0A9Q0AHP8"/>
<dbReference type="GO" id="GO:0006508">
    <property type="term" value="P:proteolysis"/>
    <property type="evidence" value="ECO:0007669"/>
    <property type="project" value="UniProtKB-KW"/>
</dbReference>
<comment type="caution">
    <text evidence="8">The sequence shown here is derived from an EMBL/GenBank/DDBJ whole genome shotgun (WGS) entry which is preliminary data.</text>
</comment>
<name>A0A9Q0AHP8_9PEZI</name>
<feature type="region of interest" description="Disordered" evidence="5">
    <location>
        <begin position="241"/>
        <end position="260"/>
    </location>
</feature>
<organism evidence="8 9">
    <name type="scientific">Neoarthrinium moseri</name>
    <dbReference type="NCBI Taxonomy" id="1658444"/>
    <lineage>
        <taxon>Eukaryota</taxon>
        <taxon>Fungi</taxon>
        <taxon>Dikarya</taxon>
        <taxon>Ascomycota</taxon>
        <taxon>Pezizomycotina</taxon>
        <taxon>Sordariomycetes</taxon>
        <taxon>Xylariomycetidae</taxon>
        <taxon>Amphisphaeriales</taxon>
        <taxon>Apiosporaceae</taxon>
        <taxon>Neoarthrinium</taxon>
    </lineage>
</organism>
<comment type="similarity">
    <text evidence="1 4">Belongs to the peptidase A1 family.</text>
</comment>
<evidence type="ECO:0000256" key="1">
    <source>
        <dbReference type="ARBA" id="ARBA00007447"/>
    </source>
</evidence>
<accession>A0A9Q0AHP8</accession>
<dbReference type="Gene3D" id="2.40.70.10">
    <property type="entry name" value="Acid Proteases"/>
    <property type="match status" value="2"/>
</dbReference>
<dbReference type="Proteomes" id="UP000829685">
    <property type="component" value="Unassembled WGS sequence"/>
</dbReference>
<dbReference type="InterPro" id="IPR034164">
    <property type="entry name" value="Pepsin-like_dom"/>
</dbReference>
<dbReference type="PRINTS" id="PR00792">
    <property type="entry name" value="PEPSIN"/>
</dbReference>
<evidence type="ECO:0000256" key="6">
    <source>
        <dbReference type="SAM" id="SignalP"/>
    </source>
</evidence>
<evidence type="ECO:0000256" key="5">
    <source>
        <dbReference type="SAM" id="MobiDB-lite"/>
    </source>
</evidence>
<dbReference type="GO" id="GO:0000324">
    <property type="term" value="C:fungal-type vacuole"/>
    <property type="evidence" value="ECO:0007669"/>
    <property type="project" value="TreeGrafter"/>
</dbReference>
<feature type="domain" description="Peptidase A1" evidence="7">
    <location>
        <begin position="31"/>
        <end position="384"/>
    </location>
</feature>
<feature type="chain" id="PRO_5040285239" description="Peptidase A1 domain-containing protein" evidence="6">
    <location>
        <begin position="19"/>
        <end position="404"/>
    </location>
</feature>
<dbReference type="GO" id="GO:0004190">
    <property type="term" value="F:aspartic-type endopeptidase activity"/>
    <property type="evidence" value="ECO:0007669"/>
    <property type="project" value="UniProtKB-KW"/>
</dbReference>
<dbReference type="SUPFAM" id="SSF50630">
    <property type="entry name" value="Acid proteases"/>
    <property type="match status" value="1"/>
</dbReference>
<dbReference type="PROSITE" id="PS51767">
    <property type="entry name" value="PEPTIDASE_A1"/>
    <property type="match status" value="1"/>
</dbReference>
<dbReference type="InterPro" id="IPR001461">
    <property type="entry name" value="Aspartic_peptidase_A1"/>
</dbReference>
<evidence type="ECO:0000313" key="9">
    <source>
        <dbReference type="Proteomes" id="UP000829685"/>
    </source>
</evidence>
<proteinExistence type="inferred from homology"/>
<keyword evidence="4" id="KW-0378">Hydrolase</keyword>
<dbReference type="PANTHER" id="PTHR47966">
    <property type="entry name" value="BETA-SITE APP-CLEAVING ENZYME, ISOFORM A-RELATED"/>
    <property type="match status" value="1"/>
</dbReference>
<dbReference type="EMBL" id="JAFIMR010000071">
    <property type="protein sequence ID" value="KAI1850187.1"/>
    <property type="molecule type" value="Genomic_DNA"/>
</dbReference>
<dbReference type="InterPro" id="IPR021109">
    <property type="entry name" value="Peptidase_aspartic_dom_sf"/>
</dbReference>
<evidence type="ECO:0000259" key="7">
    <source>
        <dbReference type="PROSITE" id="PS51767"/>
    </source>
</evidence>
<dbReference type="InterPro" id="IPR001969">
    <property type="entry name" value="Aspartic_peptidase_AS"/>
</dbReference>
<keyword evidence="9" id="KW-1185">Reference proteome</keyword>
<protein>
    <recommendedName>
        <fullName evidence="7">Peptidase A1 domain-containing protein</fullName>
    </recommendedName>
</protein>
<evidence type="ECO:0000256" key="3">
    <source>
        <dbReference type="PIRSR" id="PIRSR601461-1"/>
    </source>
</evidence>
<dbReference type="PROSITE" id="PS00141">
    <property type="entry name" value="ASP_PROTEASE"/>
    <property type="match status" value="1"/>
</dbReference>
<feature type="active site" evidence="3">
    <location>
        <position position="49"/>
    </location>
</feature>
<keyword evidence="4" id="KW-0645">Protease</keyword>
<feature type="active site" evidence="3">
    <location>
        <position position="273"/>
    </location>
</feature>
<reference evidence="8" key="1">
    <citation type="submission" date="2021-03" db="EMBL/GenBank/DDBJ databases">
        <title>Revisited historic fungal species revealed as producer of novel bioactive compounds through whole genome sequencing and comparative genomics.</title>
        <authorList>
            <person name="Vignolle G.A."/>
            <person name="Hochenegger N."/>
            <person name="Mach R.L."/>
            <person name="Mach-Aigner A.R."/>
            <person name="Javad Rahimi M."/>
            <person name="Salim K.A."/>
            <person name="Chan C.M."/>
            <person name="Lim L.B.L."/>
            <person name="Cai F."/>
            <person name="Druzhinina I.S."/>
            <person name="U'Ren J.M."/>
            <person name="Derntl C."/>
        </authorList>
    </citation>
    <scope>NUCLEOTIDE SEQUENCE</scope>
    <source>
        <strain evidence="8">TUCIM 5799</strain>
    </source>
</reference>
<dbReference type="Pfam" id="PF00026">
    <property type="entry name" value="Asp"/>
    <property type="match status" value="2"/>
</dbReference>
<keyword evidence="2 4" id="KW-0064">Aspartyl protease</keyword>
<evidence type="ECO:0000256" key="2">
    <source>
        <dbReference type="ARBA" id="ARBA00022750"/>
    </source>
</evidence>
<dbReference type="PANTHER" id="PTHR47966:SF68">
    <property type="entry name" value="PEPTIDASE A1 DOMAIN-CONTAINING PROTEIN"/>
    <property type="match status" value="1"/>
</dbReference>